<name>A0ABW1P624_9PSEU</name>
<feature type="compositionally biased region" description="Basic residues" evidence="1">
    <location>
        <begin position="1079"/>
        <end position="1090"/>
    </location>
</feature>
<feature type="compositionally biased region" description="Low complexity" evidence="1">
    <location>
        <begin position="1047"/>
        <end position="1061"/>
    </location>
</feature>
<protein>
    <recommendedName>
        <fullName evidence="4">Phage-related protein</fullName>
    </recommendedName>
</protein>
<proteinExistence type="predicted"/>
<dbReference type="Proteomes" id="UP001596220">
    <property type="component" value="Unassembled WGS sequence"/>
</dbReference>
<evidence type="ECO:0000313" key="2">
    <source>
        <dbReference type="EMBL" id="MFC6090878.1"/>
    </source>
</evidence>
<evidence type="ECO:0008006" key="4">
    <source>
        <dbReference type="Google" id="ProtNLM"/>
    </source>
</evidence>
<organism evidence="2 3">
    <name type="scientific">Saccharothrix lopnurensis</name>
    <dbReference type="NCBI Taxonomy" id="1670621"/>
    <lineage>
        <taxon>Bacteria</taxon>
        <taxon>Bacillati</taxon>
        <taxon>Actinomycetota</taxon>
        <taxon>Actinomycetes</taxon>
        <taxon>Pseudonocardiales</taxon>
        <taxon>Pseudonocardiaceae</taxon>
        <taxon>Saccharothrix</taxon>
    </lineage>
</organism>
<evidence type="ECO:0000313" key="3">
    <source>
        <dbReference type="Proteomes" id="UP001596220"/>
    </source>
</evidence>
<feature type="region of interest" description="Disordered" evidence="1">
    <location>
        <begin position="1047"/>
        <end position="1090"/>
    </location>
</feature>
<accession>A0ABW1P624</accession>
<gene>
    <name evidence="2" type="ORF">ACFP3R_16485</name>
</gene>
<evidence type="ECO:0000256" key="1">
    <source>
        <dbReference type="SAM" id="MobiDB-lite"/>
    </source>
</evidence>
<comment type="caution">
    <text evidence="2">The sequence shown here is derived from an EMBL/GenBank/DDBJ whole genome shotgun (WGS) entry which is preliminary data.</text>
</comment>
<reference evidence="3" key="1">
    <citation type="journal article" date="2019" name="Int. J. Syst. Evol. Microbiol.">
        <title>The Global Catalogue of Microorganisms (GCM) 10K type strain sequencing project: providing services to taxonomists for standard genome sequencing and annotation.</title>
        <authorList>
            <consortium name="The Broad Institute Genomics Platform"/>
            <consortium name="The Broad Institute Genome Sequencing Center for Infectious Disease"/>
            <person name="Wu L."/>
            <person name="Ma J."/>
        </authorList>
    </citation>
    <scope>NUCLEOTIDE SEQUENCE [LARGE SCALE GENOMIC DNA]</scope>
    <source>
        <strain evidence="3">CGMCC 4.7246</strain>
    </source>
</reference>
<sequence>MPDTSKLPGELKTQLAEIEAQTRVELPVSLGRADVVADLRRLAELAEASARIQLAAVLDTDGLDKQLAQLGQQQAAPPLKVPVADPIDTAFQAKMRADLRKLAGTLELNVPAGVQGEVLRRQVSAQIKAVERGLELEVPTKPGDAAEYRRRLNDQLRLIERTVEATVPVEIDLEVPASEQAEVIAKTTATKRLLERNPVRIPLDIDTAQLDALSRRITALGGTLTGLGVGAAAGQATAGGLVALAAAVAQTAGALALIPAAGAAGVAVVGTLILGLHGLSDALSADTPAQYAEALKKVSPEARELVQALRDLAPLAQSLREAVQDRLLRDLSDDARDLGQVYLPLLEHGFGGIADELRGAAGDLGLFLREARSVSVLRSTLEDSKRATALLSEALRPAARGVRDLVDVGSDFLPGLAAQVGVLAERWSVMIERSADSGRLHEWISQALDQLGDLLGIVGNVGRVFGAVFRAGADDGRQLLDMVRDITGELADFAGSAEGQEAIGSFLGAAADMARALLPLLRSVVSVVGGDLAPLLARVGETVVPALVSAVDALGRGFDIAGPGVEAFAGGVAAVIEGLAEGGAIEAVAELAGVVGTNLGQALTLVGPKLGELITALADELAEALPELVPAAIDLALALGDLLISASPLIGVVAGLVGQVGLPTLTRVAERLAPIIGGLADKLAGGRLDRHFEDIADAAVEWVDAVAPLTEEIVDLAWEIVRGLLPHLPELIRSSADLAEAMVPVAKAVVAVTDALADLSEASDKIVDSVPGLRAALGAEGLVGSATMMLTPLGPLKTLYDALANMDEALEGGTRGIIFHRIGEDLVSLDELRERAESTFLGLRDIVTTHAPFLTDIVLEQLGRMQDGSLSIWGRMLADATDHWGRMEQDIADQTLGISDAVTAAWERVAAETSRQWAETDRRVAQGVRDVADETRLLPGQVTDALGQINQALYPAGVSLIQGFVLGMKAQEFAVRRAAASIMEAASGYFPRSPAKYGAFSGRGWTPYRGAALVAGFAEGMRSEVAGVVRAADQVTRSVSAQLPTAGTFAPSGTAPAGGATVNVYPQPGQSEESIGRAAARRLARGGRTR</sequence>
<keyword evidence="3" id="KW-1185">Reference proteome</keyword>
<dbReference type="EMBL" id="JBHSQO010000014">
    <property type="protein sequence ID" value="MFC6090878.1"/>
    <property type="molecule type" value="Genomic_DNA"/>
</dbReference>